<organism evidence="1 2">
    <name type="scientific">Anaerostipes caccae (strain DSM 14662 / CCUG 47493 / JCM 13470 / NCIMB 13811 / L1-92)</name>
    <dbReference type="NCBI Taxonomy" id="411490"/>
    <lineage>
        <taxon>Bacteria</taxon>
        <taxon>Bacillati</taxon>
        <taxon>Bacillota</taxon>
        <taxon>Clostridia</taxon>
        <taxon>Lachnospirales</taxon>
        <taxon>Lachnospiraceae</taxon>
        <taxon>Anaerostipes</taxon>
    </lineage>
</organism>
<dbReference type="EMBL" id="ABAX03000024">
    <property type="protein sequence ID" value="EDR96392.1"/>
    <property type="molecule type" value="Genomic_DNA"/>
</dbReference>
<dbReference type="STRING" id="411490.ANACAC_03015"/>
<proteinExistence type="predicted"/>
<keyword evidence="2" id="KW-1185">Reference proteome</keyword>
<evidence type="ECO:0000313" key="2">
    <source>
        <dbReference type="Proteomes" id="UP000004935"/>
    </source>
</evidence>
<sequence length="48" mass="5628">MPKKVCQSLVRIKQSKNKKETIKNMLTYERNSHNIKITIKIKKSGGKR</sequence>
<comment type="caution">
    <text evidence="1">The sequence shown here is derived from an EMBL/GenBank/DDBJ whole genome shotgun (WGS) entry which is preliminary data.</text>
</comment>
<reference evidence="1" key="1">
    <citation type="submission" date="2007-11" db="EMBL/GenBank/DDBJ databases">
        <authorList>
            <person name="Fulton L."/>
            <person name="Clifton S."/>
            <person name="Fulton B."/>
            <person name="Xu J."/>
            <person name="Minx P."/>
            <person name="Pepin K.H."/>
            <person name="Johnson M."/>
            <person name="Thiruvilangam P."/>
            <person name="Bhonagiri V."/>
            <person name="Nash W.E."/>
            <person name="Mardis E.R."/>
            <person name="Wilson R.K."/>
        </authorList>
    </citation>
    <scope>NUCLEOTIDE SEQUENCE [LARGE SCALE GENOMIC DNA]</scope>
    <source>
        <strain evidence="1">DSM 14662</strain>
    </source>
</reference>
<dbReference type="Proteomes" id="UP000004935">
    <property type="component" value="Unassembled WGS sequence"/>
</dbReference>
<reference evidence="1" key="2">
    <citation type="submission" date="2013-11" db="EMBL/GenBank/DDBJ databases">
        <title>Draft genome sequence of Anaerostipes caccae (DSM 14662).</title>
        <authorList>
            <person name="Sudarsanam P."/>
            <person name="Ley R."/>
            <person name="Guruge J."/>
            <person name="Turnbaugh P.J."/>
            <person name="Mahowald M."/>
            <person name="Liep D."/>
            <person name="Gordon J."/>
        </authorList>
    </citation>
    <scope>NUCLEOTIDE SEQUENCE</scope>
    <source>
        <strain evidence="1">DSM 14662</strain>
    </source>
</reference>
<protein>
    <submittedName>
        <fullName evidence="1">Uncharacterized protein</fullName>
    </submittedName>
</protein>
<dbReference type="AlphaFoldDB" id="B0MHQ3"/>
<accession>B0MHQ3</accession>
<dbReference type="HOGENOM" id="CLU_3148770_0_0_9"/>
<evidence type="ECO:0000313" key="1">
    <source>
        <dbReference type="EMBL" id="EDR96392.1"/>
    </source>
</evidence>
<gene>
    <name evidence="1" type="ORF">ANACAC_03015</name>
</gene>
<name>B0MHQ3_ANACD</name>